<protein>
    <submittedName>
        <fullName evidence="2">Uncharacterized protein</fullName>
    </submittedName>
</protein>
<dbReference type="Proteomes" id="UP000249056">
    <property type="component" value="Unassembled WGS sequence"/>
</dbReference>
<dbReference type="AlphaFoldDB" id="A0A395IIV8"/>
<evidence type="ECO:0000256" key="1">
    <source>
        <dbReference type="SAM" id="MobiDB-lite"/>
    </source>
</evidence>
<keyword evidence="3" id="KW-1185">Reference proteome</keyword>
<accession>A0A395IIV8</accession>
<reference evidence="2 3" key="1">
    <citation type="submission" date="2018-06" db="EMBL/GenBank/DDBJ databases">
        <title>Genome Sequence of the Brown Rot Fungal Pathogen Monilinia fructigena.</title>
        <authorList>
            <person name="Landi L."/>
            <person name="De Miccolis Angelini R.M."/>
            <person name="Pollastro S."/>
            <person name="Abate D."/>
            <person name="Faretra F."/>
            <person name="Romanazzi G."/>
        </authorList>
    </citation>
    <scope>NUCLEOTIDE SEQUENCE [LARGE SCALE GENOMIC DNA]</scope>
    <source>
        <strain evidence="2 3">Mfrg269</strain>
    </source>
</reference>
<feature type="region of interest" description="Disordered" evidence="1">
    <location>
        <begin position="27"/>
        <end position="100"/>
    </location>
</feature>
<evidence type="ECO:0000313" key="3">
    <source>
        <dbReference type="Proteomes" id="UP000249056"/>
    </source>
</evidence>
<organism evidence="2 3">
    <name type="scientific">Monilinia fructigena</name>
    <dbReference type="NCBI Taxonomy" id="38457"/>
    <lineage>
        <taxon>Eukaryota</taxon>
        <taxon>Fungi</taxon>
        <taxon>Dikarya</taxon>
        <taxon>Ascomycota</taxon>
        <taxon>Pezizomycotina</taxon>
        <taxon>Leotiomycetes</taxon>
        <taxon>Helotiales</taxon>
        <taxon>Sclerotiniaceae</taxon>
        <taxon>Monilinia</taxon>
    </lineage>
</organism>
<dbReference type="EMBL" id="QKRW01000047">
    <property type="protein sequence ID" value="RAL59834.1"/>
    <property type="molecule type" value="Genomic_DNA"/>
</dbReference>
<comment type="caution">
    <text evidence="2">The sequence shown here is derived from an EMBL/GenBank/DDBJ whole genome shotgun (WGS) entry which is preliminary data.</text>
</comment>
<proteinExistence type="predicted"/>
<evidence type="ECO:0000313" key="2">
    <source>
        <dbReference type="EMBL" id="RAL59834.1"/>
    </source>
</evidence>
<gene>
    <name evidence="2" type="ORF">DID88_000463</name>
</gene>
<name>A0A395IIV8_9HELO</name>
<sequence length="163" mass="16803">MIGRNAIANTAAGVLKAINIRLKKALGTTKAQPSTPSDVGSNPSSTVASSQAVRSGASTSTSQSYNSPASSVDPTVSSTNSVNGSHSNLPTIQNLTSPNPNSTAAWEFTGASNLVPPNFDLSSIAPLQPMHDLIFNDLSTNLGANYDFTVSGIPRCKYICSTT</sequence>
<feature type="compositionally biased region" description="Polar residues" evidence="1">
    <location>
        <begin position="29"/>
        <end position="100"/>
    </location>
</feature>